<dbReference type="InterPro" id="IPR036691">
    <property type="entry name" value="Endo/exonu/phosph_ase_sf"/>
</dbReference>
<sequence>MGDFNNVLGAQDSIGGNVVNENEYKDLKAMMKQVSLFKKDAMGDHFTWTNNQRNWMIFSRIDRVYSNISWQQQNMDTTLSILNHGVSDHALLCLQEVAPIRINRTPFKFQNIVVTKMDYNDKVLQRWNESLVGRLMFVIWKKLQRLKLVIRGLCKTFNGINKYQRNARVDLALAQFNLLKDKMNVQLIDKVKECTKEVLRLSNTEEQGLKQKSKDEEGNTLYTQMEFEQEITMYYKNLIGTSQSNLTGIDIVALRNGSQLKDDQREALISPITENGILSSLKGIKDISAPGIDVDV</sequence>
<dbReference type="EMBL" id="JAMSHJ010000005">
    <property type="protein sequence ID" value="KAI5404301.1"/>
    <property type="molecule type" value="Genomic_DNA"/>
</dbReference>
<reference evidence="1 2" key="1">
    <citation type="journal article" date="2022" name="Nat. Genet.">
        <title>Improved pea reference genome and pan-genome highlight genomic features and evolutionary characteristics.</title>
        <authorList>
            <person name="Yang T."/>
            <person name="Liu R."/>
            <person name="Luo Y."/>
            <person name="Hu S."/>
            <person name="Wang D."/>
            <person name="Wang C."/>
            <person name="Pandey M.K."/>
            <person name="Ge S."/>
            <person name="Xu Q."/>
            <person name="Li N."/>
            <person name="Li G."/>
            <person name="Huang Y."/>
            <person name="Saxena R.K."/>
            <person name="Ji Y."/>
            <person name="Li M."/>
            <person name="Yan X."/>
            <person name="He Y."/>
            <person name="Liu Y."/>
            <person name="Wang X."/>
            <person name="Xiang C."/>
            <person name="Varshney R.K."/>
            <person name="Ding H."/>
            <person name="Gao S."/>
            <person name="Zong X."/>
        </authorList>
    </citation>
    <scope>NUCLEOTIDE SEQUENCE [LARGE SCALE GENOMIC DNA]</scope>
    <source>
        <strain evidence="1 2">cv. Zhongwan 6</strain>
    </source>
</reference>
<comment type="caution">
    <text evidence="1">The sequence shown here is derived from an EMBL/GenBank/DDBJ whole genome shotgun (WGS) entry which is preliminary data.</text>
</comment>
<dbReference type="PANTHER" id="PTHR33710">
    <property type="entry name" value="BNAC02G09200D PROTEIN"/>
    <property type="match status" value="1"/>
</dbReference>
<dbReference type="Gramene" id="Psat05G0145000-T1">
    <property type="protein sequence ID" value="KAI5404301.1"/>
    <property type="gene ID" value="KIW84_051450"/>
</dbReference>
<accession>A0A9D5ADX1</accession>
<evidence type="ECO:0000313" key="2">
    <source>
        <dbReference type="Proteomes" id="UP001058974"/>
    </source>
</evidence>
<keyword evidence="2" id="KW-1185">Reference proteome</keyword>
<gene>
    <name evidence="1" type="ORF">KIW84_051450</name>
</gene>
<dbReference type="SUPFAM" id="SSF56219">
    <property type="entry name" value="DNase I-like"/>
    <property type="match status" value="1"/>
</dbReference>
<dbReference type="AlphaFoldDB" id="A0A9D5ADX1"/>
<proteinExistence type="predicted"/>
<dbReference type="Gene3D" id="3.60.10.10">
    <property type="entry name" value="Endonuclease/exonuclease/phosphatase"/>
    <property type="match status" value="1"/>
</dbReference>
<organism evidence="1 2">
    <name type="scientific">Pisum sativum</name>
    <name type="common">Garden pea</name>
    <name type="synonym">Lathyrus oleraceus</name>
    <dbReference type="NCBI Taxonomy" id="3888"/>
    <lineage>
        <taxon>Eukaryota</taxon>
        <taxon>Viridiplantae</taxon>
        <taxon>Streptophyta</taxon>
        <taxon>Embryophyta</taxon>
        <taxon>Tracheophyta</taxon>
        <taxon>Spermatophyta</taxon>
        <taxon>Magnoliopsida</taxon>
        <taxon>eudicotyledons</taxon>
        <taxon>Gunneridae</taxon>
        <taxon>Pentapetalae</taxon>
        <taxon>rosids</taxon>
        <taxon>fabids</taxon>
        <taxon>Fabales</taxon>
        <taxon>Fabaceae</taxon>
        <taxon>Papilionoideae</taxon>
        <taxon>50 kb inversion clade</taxon>
        <taxon>NPAAA clade</taxon>
        <taxon>Hologalegina</taxon>
        <taxon>IRL clade</taxon>
        <taxon>Fabeae</taxon>
        <taxon>Lathyrus</taxon>
    </lineage>
</organism>
<evidence type="ECO:0000313" key="1">
    <source>
        <dbReference type="EMBL" id="KAI5404301.1"/>
    </source>
</evidence>
<dbReference type="Proteomes" id="UP001058974">
    <property type="component" value="Chromosome 5"/>
</dbReference>
<dbReference type="PANTHER" id="PTHR33710:SF71">
    <property type="entry name" value="ENDONUCLEASE_EXONUCLEASE_PHOSPHATASE DOMAIN-CONTAINING PROTEIN"/>
    <property type="match status" value="1"/>
</dbReference>
<protein>
    <submittedName>
        <fullName evidence="1">Uncharacterized protein</fullName>
    </submittedName>
</protein>
<name>A0A9D5ADX1_PEA</name>